<reference evidence="2" key="1">
    <citation type="journal article" date="2020" name="Nat. Commun.">
        <title>Large-scale genome sequencing of mycorrhizal fungi provides insights into the early evolution of symbiotic traits.</title>
        <authorList>
            <person name="Miyauchi S."/>
            <person name="Kiss E."/>
            <person name="Kuo A."/>
            <person name="Drula E."/>
            <person name="Kohler A."/>
            <person name="Sanchez-Garcia M."/>
            <person name="Morin E."/>
            <person name="Andreopoulos B."/>
            <person name="Barry K.W."/>
            <person name="Bonito G."/>
            <person name="Buee M."/>
            <person name="Carver A."/>
            <person name="Chen C."/>
            <person name="Cichocki N."/>
            <person name="Clum A."/>
            <person name="Culley D."/>
            <person name="Crous P.W."/>
            <person name="Fauchery L."/>
            <person name="Girlanda M."/>
            <person name="Hayes R.D."/>
            <person name="Keri Z."/>
            <person name="LaButti K."/>
            <person name="Lipzen A."/>
            <person name="Lombard V."/>
            <person name="Magnuson J."/>
            <person name="Maillard F."/>
            <person name="Murat C."/>
            <person name="Nolan M."/>
            <person name="Ohm R.A."/>
            <person name="Pangilinan J."/>
            <person name="Pereira M.F."/>
            <person name="Perotto S."/>
            <person name="Peter M."/>
            <person name="Pfister S."/>
            <person name="Riley R."/>
            <person name="Sitrit Y."/>
            <person name="Stielow J.B."/>
            <person name="Szollosi G."/>
            <person name="Zifcakova L."/>
            <person name="Stursova M."/>
            <person name="Spatafora J.W."/>
            <person name="Tedersoo L."/>
            <person name="Vaario L.M."/>
            <person name="Yamada A."/>
            <person name="Yan M."/>
            <person name="Wang P."/>
            <person name="Xu J."/>
            <person name="Bruns T."/>
            <person name="Baldrian P."/>
            <person name="Vilgalys R."/>
            <person name="Dunand C."/>
            <person name="Henrissat B."/>
            <person name="Grigoriev I.V."/>
            <person name="Hibbett D."/>
            <person name="Nagy L.G."/>
            <person name="Martin F.M."/>
        </authorList>
    </citation>
    <scope>NUCLEOTIDE SEQUENCE</scope>
    <source>
        <strain evidence="2">UH-Tt-Lm1</strain>
    </source>
</reference>
<keyword evidence="3" id="KW-1185">Reference proteome</keyword>
<reference evidence="2" key="2">
    <citation type="submission" date="2020-11" db="EMBL/GenBank/DDBJ databases">
        <authorList>
            <consortium name="DOE Joint Genome Institute"/>
            <person name="Kuo A."/>
            <person name="Miyauchi S."/>
            <person name="Kiss E."/>
            <person name="Drula E."/>
            <person name="Kohler A."/>
            <person name="Sanchez-Garcia M."/>
            <person name="Andreopoulos B."/>
            <person name="Barry K.W."/>
            <person name="Bonito G."/>
            <person name="Buee M."/>
            <person name="Carver A."/>
            <person name="Chen C."/>
            <person name="Cichocki N."/>
            <person name="Clum A."/>
            <person name="Culley D."/>
            <person name="Crous P.W."/>
            <person name="Fauchery L."/>
            <person name="Girlanda M."/>
            <person name="Hayes R."/>
            <person name="Keri Z."/>
            <person name="Labutti K."/>
            <person name="Lipzen A."/>
            <person name="Lombard V."/>
            <person name="Magnuson J."/>
            <person name="Maillard F."/>
            <person name="Morin E."/>
            <person name="Murat C."/>
            <person name="Nolan M."/>
            <person name="Ohm R."/>
            <person name="Pangilinan J."/>
            <person name="Pereira M."/>
            <person name="Perotto S."/>
            <person name="Peter M."/>
            <person name="Riley R."/>
            <person name="Sitrit Y."/>
            <person name="Stielow B."/>
            <person name="Szollosi G."/>
            <person name="Zifcakova L."/>
            <person name="Stursova M."/>
            <person name="Spatafora J.W."/>
            <person name="Tedersoo L."/>
            <person name="Vaario L.-M."/>
            <person name="Yamada A."/>
            <person name="Yan M."/>
            <person name="Wang P."/>
            <person name="Xu J."/>
            <person name="Bruns T."/>
            <person name="Baldrian P."/>
            <person name="Vilgalys R."/>
            <person name="Henrissat B."/>
            <person name="Grigoriev I.V."/>
            <person name="Hibbett D."/>
            <person name="Nagy L.G."/>
            <person name="Martin F.M."/>
        </authorList>
    </citation>
    <scope>NUCLEOTIDE SEQUENCE</scope>
    <source>
        <strain evidence="2">UH-Tt-Lm1</strain>
    </source>
</reference>
<protein>
    <submittedName>
        <fullName evidence="2">Uncharacterized protein</fullName>
    </submittedName>
</protein>
<accession>A0A9P6LAC0</accession>
<keyword evidence="1" id="KW-0472">Membrane</keyword>
<evidence type="ECO:0000313" key="2">
    <source>
        <dbReference type="EMBL" id="KAF9789630.1"/>
    </source>
</evidence>
<proteinExistence type="predicted"/>
<dbReference type="Proteomes" id="UP000736335">
    <property type="component" value="Unassembled WGS sequence"/>
</dbReference>
<evidence type="ECO:0000256" key="1">
    <source>
        <dbReference type="SAM" id="Phobius"/>
    </source>
</evidence>
<name>A0A9P6LAC0_9AGAM</name>
<keyword evidence="1" id="KW-1133">Transmembrane helix</keyword>
<dbReference type="AlphaFoldDB" id="A0A9P6LAC0"/>
<dbReference type="OrthoDB" id="3059868at2759"/>
<evidence type="ECO:0000313" key="3">
    <source>
        <dbReference type="Proteomes" id="UP000736335"/>
    </source>
</evidence>
<keyword evidence="1" id="KW-0812">Transmembrane</keyword>
<organism evidence="2 3">
    <name type="scientific">Thelephora terrestris</name>
    <dbReference type="NCBI Taxonomy" id="56493"/>
    <lineage>
        <taxon>Eukaryota</taxon>
        <taxon>Fungi</taxon>
        <taxon>Dikarya</taxon>
        <taxon>Basidiomycota</taxon>
        <taxon>Agaricomycotina</taxon>
        <taxon>Agaricomycetes</taxon>
        <taxon>Thelephorales</taxon>
        <taxon>Thelephoraceae</taxon>
        <taxon>Thelephora</taxon>
    </lineage>
</organism>
<gene>
    <name evidence="2" type="ORF">BJ322DRAFT_548149</name>
</gene>
<sequence>MLANTYSLPPLLVPQHPTTSSQLDLPAETSVFSSPLMLALLIALGLYLFWTISANRFDETLREDKHSEALTALMAIFTPTKSSWPSDILDATRHASVSRPGRGSASSLKTRTSGSGIGIAKGEIRLRFSVVYGHILNGDLELQSTASVDLVKAMLLERDGVEVDGWKIKVVVEWKWVWRVSLWIVKGLGSRLVNLPDLWNDVDQDLLARAKAPSPRLVYALDSLPTHQHDRFARQLYQTLRSKLSPELHANVAEEGDKHATVTFSTISAPLVLLSTVTLCGLPFFLRVPPAEPTPVLVGLRRAIKTLSSVGAGSRTSVENGRFVVTSIEDTSAAYAGVLSETIKRMEGDNDYRQKSVDELGVRGWRKEMFCLEFEAALYRAGLMKYWEVLVCVS</sequence>
<feature type="transmembrane region" description="Helical" evidence="1">
    <location>
        <begin position="31"/>
        <end position="52"/>
    </location>
</feature>
<dbReference type="EMBL" id="WIUZ02000003">
    <property type="protein sequence ID" value="KAF9789630.1"/>
    <property type="molecule type" value="Genomic_DNA"/>
</dbReference>
<comment type="caution">
    <text evidence="2">The sequence shown here is derived from an EMBL/GenBank/DDBJ whole genome shotgun (WGS) entry which is preliminary data.</text>
</comment>